<dbReference type="KEGG" id="aaco:K1I37_07920"/>
<proteinExistence type="predicted"/>
<dbReference type="eggNOG" id="COG0389">
    <property type="taxonomic scope" value="Bacteria"/>
</dbReference>
<dbReference type="InterPro" id="IPR043502">
    <property type="entry name" value="DNA/RNA_pol_sf"/>
</dbReference>
<evidence type="ECO:0000313" key="2">
    <source>
        <dbReference type="Proteomes" id="UP000829401"/>
    </source>
</evidence>
<dbReference type="Proteomes" id="UP000829401">
    <property type="component" value="Chromosome"/>
</dbReference>
<dbReference type="RefSeq" id="WP_021295909.1">
    <property type="nucleotide sequence ID" value="NZ_AURB01000112.1"/>
</dbReference>
<dbReference type="Gene3D" id="1.10.150.20">
    <property type="entry name" value="5' to 3' exonuclease, C-terminal subdomain"/>
    <property type="match status" value="1"/>
</dbReference>
<reference evidence="2" key="1">
    <citation type="journal article" date="2022" name="G3 (Bethesda)">
        <title>Unveiling the complete genome sequence of Alicyclobacillus acidoterrestris DSM 3922T, a taint-producing strain.</title>
        <authorList>
            <person name="Leonardo I.C."/>
            <person name="Barreto Crespo M.T."/>
            <person name="Gaspar F.B."/>
        </authorList>
    </citation>
    <scope>NUCLEOTIDE SEQUENCE [LARGE SCALE GENOMIC DNA]</scope>
    <source>
        <strain evidence="2">DSM 3922</strain>
    </source>
</reference>
<accession>A0A9E6ZJB6</accession>
<dbReference type="STRING" id="1356854.N007_00860"/>
<organism evidence="1 2">
    <name type="scientific">Alicyclobacillus acidoterrestris (strain ATCC 49025 / DSM 3922 / CIP 106132 / NCIMB 13137 / GD3B)</name>
    <dbReference type="NCBI Taxonomy" id="1356854"/>
    <lineage>
        <taxon>Bacteria</taxon>
        <taxon>Bacillati</taxon>
        <taxon>Bacillota</taxon>
        <taxon>Bacilli</taxon>
        <taxon>Bacillales</taxon>
        <taxon>Alicyclobacillaceae</taxon>
        <taxon>Alicyclobacillus</taxon>
    </lineage>
</organism>
<gene>
    <name evidence="1" type="ORF">K1I37_07920</name>
</gene>
<evidence type="ECO:0000313" key="1">
    <source>
        <dbReference type="EMBL" id="UNO50388.1"/>
    </source>
</evidence>
<protein>
    <submittedName>
        <fullName evidence="1">Uncharacterized protein</fullName>
    </submittedName>
</protein>
<accession>T0BW21</accession>
<sequence>MRYTLFGQGEGMCVDRRDVPDAVAHCAYVAVDKTDIVTDASVSAVKVGVQVGWSLKTAQSVVPDLVVFAHPDKPTDQMQQVYQILWNASPFVRTLAHSGFVVQVPAERPPLAEVRGILLDIDEVLHVEQRFRVGMAENPFLAEALVAWSRMERVPGARYYRVRQQQLIISPGVARMLEAGGEADTLWVSQMPIAALWYIPPAQREQLRQLGVHRLQDLADVPDELLFARFGKEAWLWRRALQQVPGGRIQVNYPPLEQRMSWRAPLGEEASIEVVESLMESMAAQLCSELQRVAAGALLVGMRWQTEMAGGSYEYAARTPVYQPFSLLAGLEVGRLQMVGQRIEAIDLYVSELRPLESVQAGFVLYEDAFYPLPQVDRSSLEDVREVLLHKFPKKLHIGARPTFREQRLNAILGGRMMR</sequence>
<name>T0BW21_ALIAG</name>
<keyword evidence="2" id="KW-1185">Reference proteome</keyword>
<dbReference type="EMBL" id="CP080467">
    <property type="protein sequence ID" value="UNO50388.1"/>
    <property type="molecule type" value="Genomic_DNA"/>
</dbReference>
<dbReference type="OrthoDB" id="2370212at2"/>
<dbReference type="AlphaFoldDB" id="T0BW21"/>
<dbReference type="SUPFAM" id="SSF56672">
    <property type="entry name" value="DNA/RNA polymerases"/>
    <property type="match status" value="1"/>
</dbReference>